<dbReference type="GeneID" id="74568634"/>
<feature type="binding site" evidence="10">
    <location>
        <position position="30"/>
    </location>
    <ligand>
        <name>Mg(2+)</name>
        <dbReference type="ChEBI" id="CHEBI:18420"/>
        <label>1</label>
    </ligand>
</feature>
<dbReference type="Pfam" id="PF00867">
    <property type="entry name" value="XPG_I"/>
    <property type="match status" value="1"/>
</dbReference>
<evidence type="ECO:0000256" key="6">
    <source>
        <dbReference type="ARBA" id="ARBA00022801"/>
    </source>
</evidence>
<evidence type="ECO:0000259" key="11">
    <source>
        <dbReference type="SMART" id="SM00484"/>
    </source>
</evidence>
<comment type="subunit">
    <text evidence="10">Interacts with PCNA. PCNA stimulates the nuclease activity without altering cleavage specificity.</text>
</comment>
<keyword evidence="7 10" id="KW-0269">Exonuclease</keyword>
<dbReference type="EC" id="3.1.-.-" evidence="10"/>
<dbReference type="AlphaFoldDB" id="A0A915WT00"/>
<keyword evidence="2 10" id="KW-0540">Nuclease</keyword>
<feature type="domain" description="XPG-I" evidence="11">
    <location>
        <begin position="142"/>
        <end position="221"/>
    </location>
</feature>
<comment type="caution">
    <text evidence="10">Lacks conserved residue(s) required for the propagation of feature annotation.</text>
</comment>
<dbReference type="InterPro" id="IPR029060">
    <property type="entry name" value="PIN-like_dom_sf"/>
</dbReference>
<dbReference type="InterPro" id="IPR036279">
    <property type="entry name" value="5-3_exonuclease_C_sf"/>
</dbReference>
<keyword evidence="8 10" id="KW-0460">Magnesium</keyword>
<dbReference type="GO" id="GO:0006281">
    <property type="term" value="P:DNA repair"/>
    <property type="evidence" value="ECO:0007669"/>
    <property type="project" value="UniProtKB-UniRule"/>
</dbReference>
<dbReference type="RefSeq" id="WP_258393144.1">
    <property type="nucleotide sequence ID" value="NZ_AP019769.1"/>
</dbReference>
<organism evidence="13 14">
    <name type="scientific">Nanobdella aerobiophila</name>
    <dbReference type="NCBI Taxonomy" id="2586965"/>
    <lineage>
        <taxon>Archaea</taxon>
        <taxon>Nanobdellota</taxon>
        <taxon>Nanobdellia</taxon>
        <taxon>Nanobdellales</taxon>
        <taxon>Nanobdellaceae</taxon>
        <taxon>Nanobdella</taxon>
    </lineage>
</organism>
<evidence type="ECO:0000256" key="7">
    <source>
        <dbReference type="ARBA" id="ARBA00022839"/>
    </source>
</evidence>
<evidence type="ECO:0000256" key="10">
    <source>
        <dbReference type="HAMAP-Rule" id="MF_00614"/>
    </source>
</evidence>
<keyword evidence="6 10" id="KW-0378">Hydrolase</keyword>
<dbReference type="InterPro" id="IPR023426">
    <property type="entry name" value="Flap_endonuc"/>
</dbReference>
<dbReference type="Pfam" id="PF00752">
    <property type="entry name" value="XPG_N"/>
    <property type="match status" value="1"/>
</dbReference>
<dbReference type="GO" id="GO:0003677">
    <property type="term" value="F:DNA binding"/>
    <property type="evidence" value="ECO:0007669"/>
    <property type="project" value="UniProtKB-UniRule"/>
</dbReference>
<dbReference type="CDD" id="cd09867">
    <property type="entry name" value="PIN_FEN1"/>
    <property type="match status" value="1"/>
</dbReference>
<dbReference type="GO" id="GO:0008409">
    <property type="term" value="F:5'-3' exonuclease activity"/>
    <property type="evidence" value="ECO:0007669"/>
    <property type="project" value="UniProtKB-UniRule"/>
</dbReference>
<dbReference type="EMBL" id="AP019769">
    <property type="protein sequence ID" value="BBL45835.1"/>
    <property type="molecule type" value="Genomic_DNA"/>
</dbReference>
<dbReference type="GO" id="GO:0043137">
    <property type="term" value="P:DNA replication, removal of RNA primer"/>
    <property type="evidence" value="ECO:0007669"/>
    <property type="project" value="UniProtKB-UniRule"/>
</dbReference>
<dbReference type="NCBIfam" id="TIGR03674">
    <property type="entry name" value="fen_arch"/>
    <property type="match status" value="1"/>
</dbReference>
<evidence type="ECO:0000313" key="14">
    <source>
        <dbReference type="Proteomes" id="UP001055553"/>
    </source>
</evidence>
<dbReference type="PRINTS" id="PR00853">
    <property type="entry name" value="XPGRADSUPER"/>
</dbReference>
<comment type="similarity">
    <text evidence="10">Belongs to the XPG/RAD2 endonuclease family. FEN1 subfamily.</text>
</comment>
<keyword evidence="1 10" id="KW-0235">DNA replication</keyword>
<protein>
    <recommendedName>
        <fullName evidence="10">Flap endonuclease 1</fullName>
        <shortName evidence="10">FEN-1</shortName>
        <ecNumber evidence="10">3.1.-.-</ecNumber>
    </recommendedName>
    <alternativeName>
        <fullName evidence="10">Flap structure-specific endonuclease 1</fullName>
    </alternativeName>
</protein>
<dbReference type="GO" id="GO:0000287">
    <property type="term" value="F:magnesium ion binding"/>
    <property type="evidence" value="ECO:0007669"/>
    <property type="project" value="UniProtKB-UniRule"/>
</dbReference>
<dbReference type="PANTHER" id="PTHR11081">
    <property type="entry name" value="FLAP ENDONUCLEASE FAMILY MEMBER"/>
    <property type="match status" value="1"/>
</dbReference>
<reference evidence="14" key="1">
    <citation type="journal article" date="2022" name="Int. J. Syst. Evol. Microbiol.">
        <title>Nanobdella aerobiophila gen. nov., sp. nov., a thermoacidophilic, obligate ectosymbiotic archaeon, and proposal of Nanobdellaceae fam. nov., Nanobdellales ord. nov. and Nanobdellia class. nov.</title>
        <authorList>
            <person name="Kato S."/>
            <person name="Ogasawara A."/>
            <person name="Itoh T."/>
            <person name="Sakai H.D."/>
            <person name="Shimizu M."/>
            <person name="Yuki M."/>
            <person name="Kaneko M."/>
            <person name="Takashina T."/>
            <person name="Ohkuma M."/>
        </authorList>
    </citation>
    <scope>NUCLEOTIDE SEQUENCE [LARGE SCALE GENOMIC DNA]</scope>
    <source>
        <strain evidence="14">MJ1</strain>
    </source>
</reference>
<keyword evidence="4 10" id="KW-0255">Endonuclease</keyword>
<feature type="region of interest" description="Interaction with PCNA" evidence="10">
    <location>
        <begin position="337"/>
        <end position="345"/>
    </location>
</feature>
<feature type="binding site" evidence="10">
    <location>
        <position position="83"/>
    </location>
    <ligand>
        <name>Mg(2+)</name>
        <dbReference type="ChEBI" id="CHEBI:18420"/>
        <label>1</label>
    </ligand>
</feature>
<keyword evidence="14" id="KW-1185">Reference proteome</keyword>
<dbReference type="SMART" id="SM00279">
    <property type="entry name" value="HhH2"/>
    <property type="match status" value="1"/>
</dbReference>
<evidence type="ECO:0000256" key="8">
    <source>
        <dbReference type="ARBA" id="ARBA00022842"/>
    </source>
</evidence>
<feature type="binding site" evidence="10">
    <location>
        <position position="156"/>
    </location>
    <ligand>
        <name>Mg(2+)</name>
        <dbReference type="ChEBI" id="CHEBI:18420"/>
        <label>1</label>
    </ligand>
</feature>
<evidence type="ECO:0000256" key="1">
    <source>
        <dbReference type="ARBA" id="ARBA00022705"/>
    </source>
</evidence>
<dbReference type="GO" id="GO:0017108">
    <property type="term" value="F:5'-flap endonuclease activity"/>
    <property type="evidence" value="ECO:0007669"/>
    <property type="project" value="UniProtKB-UniRule"/>
</dbReference>
<evidence type="ECO:0000256" key="2">
    <source>
        <dbReference type="ARBA" id="ARBA00022722"/>
    </source>
</evidence>
<comment type="function">
    <text evidence="10">Structure-specific nuclease with 5'-flap endonuclease and 5'-3' exonuclease activities involved in DNA replication and repair. During DNA replication, cleaves the 5'-overhanging flap structure that is generated by displacement synthesis when DNA polymerase encounters the 5'-end of a downstream Okazaki fragment. Binds the unpaired 3'-DNA end and kinks the DNA to facilitate 5' cleavage specificity. Cleaves one nucleotide into the double-stranded DNA from the junction in flap DNA, leaving a nick for ligation. Also involved in the base excision repair (BER) pathway. Acts as a genome stabilization factor that prevents flaps from equilibrating into structurs that lead to duplications and deletions. Also possesses 5'-3' exonuclease activity on nicked or gapped double-stranded DNA.</text>
</comment>
<keyword evidence="9 10" id="KW-0234">DNA repair</keyword>
<dbReference type="Gene3D" id="3.40.50.1010">
    <property type="entry name" value="5'-nuclease"/>
    <property type="match status" value="1"/>
</dbReference>
<feature type="binding site" evidence="10">
    <location>
        <position position="177"/>
    </location>
    <ligand>
        <name>Mg(2+)</name>
        <dbReference type="ChEBI" id="CHEBI:18420"/>
        <label>2</label>
    </ligand>
</feature>
<dbReference type="InterPro" id="IPR006085">
    <property type="entry name" value="XPG_DNA_repair_N"/>
</dbReference>
<evidence type="ECO:0000313" key="13">
    <source>
        <dbReference type="EMBL" id="BBL45835.1"/>
    </source>
</evidence>
<feature type="domain" description="XPG N-terminal" evidence="12">
    <location>
        <begin position="1"/>
        <end position="104"/>
    </location>
</feature>
<dbReference type="Proteomes" id="UP001055553">
    <property type="component" value="Chromosome"/>
</dbReference>
<dbReference type="InterPro" id="IPR019973">
    <property type="entry name" value="Flap_endonuc_arc"/>
</dbReference>
<dbReference type="Gene3D" id="1.10.150.20">
    <property type="entry name" value="5' to 3' exonuclease, C-terminal subdomain"/>
    <property type="match status" value="1"/>
</dbReference>
<accession>A0A915WT00</accession>
<evidence type="ECO:0000256" key="3">
    <source>
        <dbReference type="ARBA" id="ARBA00022723"/>
    </source>
</evidence>
<feature type="binding site" evidence="10">
    <location>
        <position position="175"/>
    </location>
    <ligand>
        <name>Mg(2+)</name>
        <dbReference type="ChEBI" id="CHEBI:18420"/>
        <label>2</label>
    </ligand>
</feature>
<dbReference type="FunFam" id="3.40.50.1010:FF:000016">
    <property type="entry name" value="Flap endonuclease 1"/>
    <property type="match status" value="1"/>
</dbReference>
<gene>
    <name evidence="10" type="primary">fen</name>
    <name evidence="13" type="ORF">MJ1_0693</name>
</gene>
<dbReference type="InterPro" id="IPR006086">
    <property type="entry name" value="XPG-I_dom"/>
</dbReference>
<proteinExistence type="inferred from homology"/>
<dbReference type="InterPro" id="IPR006084">
    <property type="entry name" value="XPG/Rad2"/>
</dbReference>
<evidence type="ECO:0000256" key="5">
    <source>
        <dbReference type="ARBA" id="ARBA00022763"/>
    </source>
</evidence>
<dbReference type="SMART" id="SM00484">
    <property type="entry name" value="XPGI"/>
    <property type="match status" value="1"/>
</dbReference>
<dbReference type="SUPFAM" id="SSF47807">
    <property type="entry name" value="5' to 3' exonuclease, C-terminal subdomain"/>
    <property type="match status" value="1"/>
</dbReference>
<dbReference type="PANTHER" id="PTHR11081:SF9">
    <property type="entry name" value="FLAP ENDONUCLEASE 1"/>
    <property type="match status" value="1"/>
</dbReference>
<dbReference type="HAMAP" id="MF_00614">
    <property type="entry name" value="Fen"/>
    <property type="match status" value="1"/>
</dbReference>
<evidence type="ECO:0000256" key="4">
    <source>
        <dbReference type="ARBA" id="ARBA00022759"/>
    </source>
</evidence>
<name>A0A915WT00_9ARCH</name>
<keyword evidence="3 10" id="KW-0479">Metal-binding</keyword>
<feature type="binding site" evidence="10">
    <location>
        <position position="236"/>
    </location>
    <ligand>
        <name>Mg(2+)</name>
        <dbReference type="ChEBI" id="CHEBI:18420"/>
        <label>2</label>
    </ligand>
</feature>
<keyword evidence="5 10" id="KW-0227">DNA damage</keyword>
<dbReference type="SMART" id="SM00485">
    <property type="entry name" value="XPGN"/>
    <property type="match status" value="1"/>
</dbReference>
<dbReference type="KEGG" id="naer:MJ1_0693"/>
<evidence type="ECO:0000256" key="9">
    <source>
        <dbReference type="ARBA" id="ARBA00023204"/>
    </source>
</evidence>
<feature type="binding site" evidence="10">
    <location>
        <position position="154"/>
    </location>
    <ligand>
        <name>Mg(2+)</name>
        <dbReference type="ChEBI" id="CHEBI:18420"/>
        <label>1</label>
    </ligand>
</feature>
<dbReference type="InterPro" id="IPR008918">
    <property type="entry name" value="HhH2"/>
</dbReference>
<comment type="cofactor">
    <cofactor evidence="10">
        <name>Mg(2+)</name>
        <dbReference type="ChEBI" id="CHEBI:18420"/>
    </cofactor>
    <text evidence="10">Binds 2 magnesium ions per subunit. They probably participate in the reaction catalyzed by the enzyme. May bind an additional third magnesium ion after substrate binding.</text>
</comment>
<sequence length="348" mass="40169">MGLAEIRELIKPVIKEVDLSYLSGKIVALDAFNALYQFLAAIRQPDGTPLKDSKGRITSHLSGLFYRNKNLIENGIKLIYVFDGRHPEFKKKEQELREEQRKKMEEKYEIAKEAGEKNLKKYAEFTSKLDYNMIDEAKELLKAMGVPYIQAPSEGEAEAAYLVKKNIADFVGSQDYDSLLFGGTRVVRNITISGKRKIRGVEVNISPEIIELKDVLNYLNLNQEKLIILALVVGTDYNPDGIKGIGIKKAYEIVKKYDDPEKIFNYINWDKYYDISWKELEKFFLDPPVVDINKEDIKFGEIDEEKIRKILIDNHDFSEERVNKSIEELKKSYKQGSQKNLLSFFQNG</sequence>
<evidence type="ECO:0000259" key="12">
    <source>
        <dbReference type="SMART" id="SM00485"/>
    </source>
</evidence>
<dbReference type="SUPFAM" id="SSF88723">
    <property type="entry name" value="PIN domain-like"/>
    <property type="match status" value="1"/>
</dbReference>